<reference evidence="3" key="1">
    <citation type="journal article" date="2012" name="MBio">
        <title>Comparative genome analysis of Trichophyton rubrum and related dermatophytes reveals candidate genes involved in infection.</title>
        <authorList>
            <person name="Martinez D.A."/>
            <person name="Oliver B.G."/>
            <person name="Graeser Y."/>
            <person name="Goldberg J.M."/>
            <person name="Li W."/>
            <person name="Martinez-Rossi N.M."/>
            <person name="Monod M."/>
            <person name="Shelest E."/>
            <person name="Barton R.C."/>
            <person name="Birch E."/>
            <person name="Brakhage A.A."/>
            <person name="Chen Z."/>
            <person name="Gurr S.J."/>
            <person name="Heiman D."/>
            <person name="Heitman J."/>
            <person name="Kosti I."/>
            <person name="Rossi A."/>
            <person name="Saif S."/>
            <person name="Samalova M."/>
            <person name="Saunders C.W."/>
            <person name="Shea T."/>
            <person name="Summerbell R.C."/>
            <person name="Xu J."/>
            <person name="Young S."/>
            <person name="Zeng Q."/>
            <person name="Birren B.W."/>
            <person name="Cuomo C.A."/>
            <person name="White T.C."/>
        </authorList>
    </citation>
    <scope>NUCLEOTIDE SEQUENCE [LARGE SCALE GENOMIC DNA]</scope>
    <source>
        <strain evidence="3">ATCC MYA-4605 / CBS 113480</strain>
    </source>
</reference>
<evidence type="ECO:0000256" key="1">
    <source>
        <dbReference type="SAM" id="MobiDB-lite"/>
    </source>
</evidence>
<dbReference type="VEuPathDB" id="FungiDB:MCYG_04914"/>
<dbReference type="HOGENOM" id="CLU_033910_2_0_1"/>
<dbReference type="AlphaFoldDB" id="C5FQE2"/>
<evidence type="ECO:0000313" key="2">
    <source>
        <dbReference type="EMBL" id="EEQ32095.1"/>
    </source>
</evidence>
<name>C5FQE2_ARTOC</name>
<dbReference type="Proteomes" id="UP000002035">
    <property type="component" value="Unassembled WGS sequence"/>
</dbReference>
<feature type="region of interest" description="Disordered" evidence="1">
    <location>
        <begin position="98"/>
        <end position="145"/>
    </location>
</feature>
<accession>C5FQE2</accession>
<sequence length="355" mass="40412">MAPLKGDMQRVFQAYQPLFVGQNALIRRRKAILTKLLTYQCPPSDLLADLGLHKIVDILQSLLKDNAFALEDAEKHDPKPSQAYQTVQGGYSANTWVPKGSLKDTGDNSVSEEDDGECLVGKTVEVEKSQTEEDKTAGPNRSPMSSMHVTSRCACISYQIQHLILTKTQSLLEQACFDFTTKWAPGLILREMWDCPEAIELSKWTVAVTKALDEIPIDAFRTEDYPNIKGIFHSSYELRNISVHRVRISLDKLEGLVQNAVQFLAALRDNSRALRLGKMQAIMGVFMRSLEMEKESIEPRLQDELSEIHRLREALDIREKKAVEAMRRDNMKVNNNTAFLLEYAFEEIFREGRYL</sequence>
<organism evidence="2 3">
    <name type="scientific">Arthroderma otae (strain ATCC MYA-4605 / CBS 113480)</name>
    <name type="common">Microsporum canis</name>
    <dbReference type="NCBI Taxonomy" id="554155"/>
    <lineage>
        <taxon>Eukaryota</taxon>
        <taxon>Fungi</taxon>
        <taxon>Dikarya</taxon>
        <taxon>Ascomycota</taxon>
        <taxon>Pezizomycotina</taxon>
        <taxon>Eurotiomycetes</taxon>
        <taxon>Eurotiomycetidae</taxon>
        <taxon>Onygenales</taxon>
        <taxon>Arthrodermataceae</taxon>
        <taxon>Microsporum</taxon>
    </lineage>
</organism>
<keyword evidence="3" id="KW-1185">Reference proteome</keyword>
<dbReference type="EMBL" id="DS995704">
    <property type="protein sequence ID" value="EEQ32095.1"/>
    <property type="molecule type" value="Genomic_DNA"/>
</dbReference>
<gene>
    <name evidence="2" type="ORF">MCYG_04914</name>
</gene>
<dbReference type="OMA" id="YEYGVRE"/>
<dbReference type="eggNOG" id="ENOG502SHBR">
    <property type="taxonomic scope" value="Eukaryota"/>
</dbReference>
<dbReference type="GeneID" id="9223782"/>
<dbReference type="STRING" id="554155.C5FQE2"/>
<evidence type="ECO:0000313" key="3">
    <source>
        <dbReference type="Proteomes" id="UP000002035"/>
    </source>
</evidence>
<feature type="compositionally biased region" description="Basic and acidic residues" evidence="1">
    <location>
        <begin position="124"/>
        <end position="136"/>
    </location>
</feature>
<dbReference type="OrthoDB" id="5324651at2759"/>
<dbReference type="RefSeq" id="XP_002847177.1">
    <property type="nucleotide sequence ID" value="XM_002847131.1"/>
</dbReference>
<protein>
    <recommendedName>
        <fullName evidence="4">Ubiquinol-cytochrome-c reductase cytochrome c1</fullName>
    </recommendedName>
</protein>
<evidence type="ECO:0008006" key="4">
    <source>
        <dbReference type="Google" id="ProtNLM"/>
    </source>
</evidence>
<proteinExistence type="predicted"/>